<accession>A0AAP1PML5</accession>
<evidence type="ECO:0000313" key="1">
    <source>
        <dbReference type="EMBL" id="MDT8838947.1"/>
    </source>
</evidence>
<dbReference type="EMBL" id="JANSLM010000005">
    <property type="protein sequence ID" value="MDT8838947.1"/>
    <property type="molecule type" value="Genomic_DNA"/>
</dbReference>
<evidence type="ECO:0000313" key="2">
    <source>
        <dbReference type="Proteomes" id="UP001246473"/>
    </source>
</evidence>
<dbReference type="RefSeq" id="WP_260332325.1">
    <property type="nucleotide sequence ID" value="NZ_JACIII010000009.1"/>
</dbReference>
<gene>
    <name evidence="1" type="ORF">ParKJ_16130</name>
</gene>
<reference evidence="1" key="1">
    <citation type="submission" date="2022-08" db="EMBL/GenBank/DDBJ databases">
        <authorList>
            <person name="Kim S.-J."/>
        </authorList>
    </citation>
    <scope>NUCLEOTIDE SEQUENCE</scope>
    <source>
        <strain evidence="1">KJ</strain>
    </source>
</reference>
<sequence>MMRPNATDIAYIAHIAHIAFGSATDDYLRDGSRCPSSKTIWYFN</sequence>
<comment type="caution">
    <text evidence="1">The sequence shown here is derived from an EMBL/GenBank/DDBJ whole genome shotgun (WGS) entry which is preliminary data.</text>
</comment>
<dbReference type="AlphaFoldDB" id="A0AAP1PML5"/>
<name>A0AAP1PML5_9BURK</name>
<organism evidence="1 2">
    <name type="scientific">Paraburkholderia fungorum</name>
    <dbReference type="NCBI Taxonomy" id="134537"/>
    <lineage>
        <taxon>Bacteria</taxon>
        <taxon>Pseudomonadati</taxon>
        <taxon>Pseudomonadota</taxon>
        <taxon>Betaproteobacteria</taxon>
        <taxon>Burkholderiales</taxon>
        <taxon>Burkholderiaceae</taxon>
        <taxon>Paraburkholderia</taxon>
    </lineage>
</organism>
<proteinExistence type="predicted"/>
<protein>
    <submittedName>
        <fullName evidence="1">Uncharacterized protein</fullName>
    </submittedName>
</protein>
<dbReference type="Proteomes" id="UP001246473">
    <property type="component" value="Unassembled WGS sequence"/>
</dbReference>